<dbReference type="Proteomes" id="UP001165289">
    <property type="component" value="Unassembled WGS sequence"/>
</dbReference>
<keyword evidence="2" id="KW-1185">Reference proteome</keyword>
<accession>A0AAV7K4F3</accession>
<dbReference type="EMBL" id="JAKMXF010000191">
    <property type="protein sequence ID" value="KAI6655465.1"/>
    <property type="molecule type" value="Genomic_DNA"/>
</dbReference>
<protein>
    <submittedName>
        <fullName evidence="1">Uncharacterized protein</fullName>
    </submittedName>
</protein>
<sequence>MVLWRSISVEGITRSTIESELKKVDIDVLKGAMDNSQERGVKRKRKDNGRRRVTRAHVSNTHLEKGYLHDYRGVN</sequence>
<evidence type="ECO:0000313" key="1">
    <source>
        <dbReference type="EMBL" id="KAI6655465.1"/>
    </source>
</evidence>
<proteinExistence type="predicted"/>
<dbReference type="AlphaFoldDB" id="A0AAV7K4F3"/>
<name>A0AAV7K4F3_9METZ</name>
<organism evidence="1 2">
    <name type="scientific">Oopsacas minuta</name>
    <dbReference type="NCBI Taxonomy" id="111878"/>
    <lineage>
        <taxon>Eukaryota</taxon>
        <taxon>Metazoa</taxon>
        <taxon>Porifera</taxon>
        <taxon>Hexactinellida</taxon>
        <taxon>Hexasterophora</taxon>
        <taxon>Lyssacinosida</taxon>
        <taxon>Leucopsacidae</taxon>
        <taxon>Oopsacas</taxon>
    </lineage>
</organism>
<reference evidence="1 2" key="1">
    <citation type="journal article" date="2023" name="BMC Biol.">
        <title>The compact genome of the sponge Oopsacas minuta (Hexactinellida) is lacking key metazoan core genes.</title>
        <authorList>
            <person name="Santini S."/>
            <person name="Schenkelaars Q."/>
            <person name="Jourda C."/>
            <person name="Duchesne M."/>
            <person name="Belahbib H."/>
            <person name="Rocher C."/>
            <person name="Selva M."/>
            <person name="Riesgo A."/>
            <person name="Vervoort M."/>
            <person name="Leys S.P."/>
            <person name="Kodjabachian L."/>
            <person name="Le Bivic A."/>
            <person name="Borchiellini C."/>
            <person name="Claverie J.M."/>
            <person name="Renard E."/>
        </authorList>
    </citation>
    <scope>NUCLEOTIDE SEQUENCE [LARGE SCALE GENOMIC DNA]</scope>
    <source>
        <strain evidence="1">SPO-2</strain>
    </source>
</reference>
<evidence type="ECO:0000313" key="2">
    <source>
        <dbReference type="Proteomes" id="UP001165289"/>
    </source>
</evidence>
<gene>
    <name evidence="1" type="ORF">LOD99_11403</name>
</gene>
<comment type="caution">
    <text evidence="1">The sequence shown here is derived from an EMBL/GenBank/DDBJ whole genome shotgun (WGS) entry which is preliminary data.</text>
</comment>